<proteinExistence type="inferred from homology"/>
<dbReference type="OrthoDB" id="10009520at2759"/>
<comment type="similarity">
    <text evidence="5">Belongs to the RBR family. Ariadne subfamily.</text>
</comment>
<dbReference type="Proteomes" id="UP000636709">
    <property type="component" value="Unassembled WGS sequence"/>
</dbReference>
<dbReference type="EC" id="2.3.2.31" evidence="6"/>
<keyword evidence="12" id="KW-0862">Zinc</keyword>
<dbReference type="GO" id="GO:0008270">
    <property type="term" value="F:zinc ion binding"/>
    <property type="evidence" value="ECO:0007669"/>
    <property type="project" value="UniProtKB-KW"/>
</dbReference>
<evidence type="ECO:0000313" key="16">
    <source>
        <dbReference type="Proteomes" id="UP000636709"/>
    </source>
</evidence>
<evidence type="ECO:0000256" key="1">
    <source>
        <dbReference type="ARBA" id="ARBA00001798"/>
    </source>
</evidence>
<dbReference type="InterPro" id="IPR002867">
    <property type="entry name" value="IBR_dom"/>
</dbReference>
<organism evidence="15 16">
    <name type="scientific">Digitaria exilis</name>
    <dbReference type="NCBI Taxonomy" id="1010633"/>
    <lineage>
        <taxon>Eukaryota</taxon>
        <taxon>Viridiplantae</taxon>
        <taxon>Streptophyta</taxon>
        <taxon>Embryophyta</taxon>
        <taxon>Tracheophyta</taxon>
        <taxon>Spermatophyta</taxon>
        <taxon>Magnoliopsida</taxon>
        <taxon>Liliopsida</taxon>
        <taxon>Poales</taxon>
        <taxon>Poaceae</taxon>
        <taxon>PACMAD clade</taxon>
        <taxon>Panicoideae</taxon>
        <taxon>Panicodae</taxon>
        <taxon>Paniceae</taxon>
        <taxon>Anthephorinae</taxon>
        <taxon>Digitaria</taxon>
    </lineage>
</organism>
<keyword evidence="16" id="KW-1185">Reference proteome</keyword>
<comment type="caution">
    <text evidence="15">The sequence shown here is derived from an EMBL/GenBank/DDBJ whole genome shotgun (WGS) entry which is preliminary data.</text>
</comment>
<keyword evidence="10" id="KW-0863">Zinc-finger</keyword>
<feature type="compositionally biased region" description="Gly residues" evidence="13">
    <location>
        <begin position="1"/>
        <end position="11"/>
    </location>
</feature>
<name>A0A835F225_9POAL</name>
<comment type="function">
    <text evidence="3">Might act as an E3 ubiquitin-protein ligase, or as part of E3 complex, which accepts ubiquitin from specific E2 ubiquitin-conjugating enzymes and then transfers it to substrates.</text>
</comment>
<accession>A0A835F225</accession>
<dbReference type="PROSITE" id="PS00518">
    <property type="entry name" value="ZF_RING_1"/>
    <property type="match status" value="1"/>
</dbReference>
<evidence type="ECO:0000256" key="11">
    <source>
        <dbReference type="ARBA" id="ARBA00022786"/>
    </source>
</evidence>
<dbReference type="FunFam" id="3.30.40.10:FF:000019">
    <property type="entry name" value="RBR-type E3 ubiquitin transferase"/>
    <property type="match status" value="1"/>
</dbReference>
<evidence type="ECO:0000256" key="4">
    <source>
        <dbReference type="ARBA" id="ARBA00004906"/>
    </source>
</evidence>
<feature type="region of interest" description="Disordered" evidence="13">
    <location>
        <begin position="1"/>
        <end position="53"/>
    </location>
</feature>
<dbReference type="Pfam" id="PF01485">
    <property type="entry name" value="IBR"/>
    <property type="match status" value="1"/>
</dbReference>
<dbReference type="InterPro" id="IPR031127">
    <property type="entry name" value="E3_UB_ligase_RBR"/>
</dbReference>
<dbReference type="Gene3D" id="3.30.40.10">
    <property type="entry name" value="Zinc/RING finger domain, C3HC4 (zinc finger)"/>
    <property type="match status" value="1"/>
</dbReference>
<evidence type="ECO:0000256" key="8">
    <source>
        <dbReference type="ARBA" id="ARBA00022723"/>
    </source>
</evidence>
<dbReference type="PANTHER" id="PTHR11685">
    <property type="entry name" value="RBR FAMILY RING FINGER AND IBR DOMAIN-CONTAINING"/>
    <property type="match status" value="1"/>
</dbReference>
<keyword evidence="8" id="KW-0479">Metal-binding</keyword>
<dbReference type="SMART" id="SM00647">
    <property type="entry name" value="IBR"/>
    <property type="match status" value="2"/>
</dbReference>
<evidence type="ECO:0000256" key="12">
    <source>
        <dbReference type="ARBA" id="ARBA00022833"/>
    </source>
</evidence>
<comment type="cofactor">
    <cofactor evidence="2">
        <name>Zn(2+)</name>
        <dbReference type="ChEBI" id="CHEBI:29105"/>
    </cofactor>
</comment>
<keyword evidence="7" id="KW-0808">Transferase</keyword>
<dbReference type="Gene3D" id="1.20.120.1750">
    <property type="match status" value="1"/>
</dbReference>
<keyword evidence="11" id="KW-0833">Ubl conjugation pathway</keyword>
<evidence type="ECO:0000256" key="13">
    <source>
        <dbReference type="SAM" id="MobiDB-lite"/>
    </source>
</evidence>
<dbReference type="InterPro" id="IPR044066">
    <property type="entry name" value="TRIAD_supradom"/>
</dbReference>
<evidence type="ECO:0000256" key="2">
    <source>
        <dbReference type="ARBA" id="ARBA00001947"/>
    </source>
</evidence>
<evidence type="ECO:0000256" key="5">
    <source>
        <dbReference type="ARBA" id="ARBA00005884"/>
    </source>
</evidence>
<sequence>MATATGDGGAISGRYKRCQTAGDLTEDGGDNTPDKRCRVALAGDDGETGGDTGDYYKINGDETDNDGGGEDLIYYYSDADEEDEAEVVGAASTTAIQPPEQRYVFLSEAAIRDRQIKATADVAEVLSVPHGFAAALLRHYKWRPTRLKEEWFSDANHRRIRHAVGLPPSPEANGVPFPVATALSREPLPCAICFGTFAAGETRSAACSSHFYCDECWRGYIRAAVDDGHGCLSLRCPDPSCSAAVAMELVDEVAAAADRARYEAFELRSFVDDSGGRIKWCPGRGCARAVEFLGDAAAEADVVCECAHAFCWSCGEEAHRPVSCATVRAWMRKNTSDSASATWVLANTKHCPKCRRPIEKNQGCNHMRCRAPCNHYFCWICLEPLGRGHTSCNGYRPQRQQQLNADGNVVVLTPEEQRQGQAKVSLDRYLYHYELWVANHKSLQEVLKDMAALERSELEKMAATVHTSAMDLRFLTKAYEQIAGCRRVLRWAYAYGYFLDPERDAAKRGLFDHLMNDANRSLERLHGCAEGERKRLCATANCAPYVAERYKSYKKKLGNLTEVTRHYFENLVKAFETDLAEVKPAK</sequence>
<dbReference type="EMBL" id="JACEFO010001653">
    <property type="protein sequence ID" value="KAF8725953.1"/>
    <property type="molecule type" value="Genomic_DNA"/>
</dbReference>
<dbReference type="PROSITE" id="PS51873">
    <property type="entry name" value="TRIAD"/>
    <property type="match status" value="1"/>
</dbReference>
<evidence type="ECO:0000256" key="9">
    <source>
        <dbReference type="ARBA" id="ARBA00022737"/>
    </source>
</evidence>
<dbReference type="FunFam" id="1.20.120.1750:FF:000027">
    <property type="entry name" value="RBR-type E3 ubiquitin transferase"/>
    <property type="match status" value="1"/>
</dbReference>
<dbReference type="SUPFAM" id="SSF57850">
    <property type="entry name" value="RING/U-box"/>
    <property type="match status" value="3"/>
</dbReference>
<reference evidence="15" key="1">
    <citation type="submission" date="2020-07" db="EMBL/GenBank/DDBJ databases">
        <title>Genome sequence and genetic diversity analysis of an under-domesticated orphan crop, white fonio (Digitaria exilis).</title>
        <authorList>
            <person name="Bennetzen J.L."/>
            <person name="Chen S."/>
            <person name="Ma X."/>
            <person name="Wang X."/>
            <person name="Yssel A.E.J."/>
            <person name="Chaluvadi S.R."/>
            <person name="Johnson M."/>
            <person name="Gangashetty P."/>
            <person name="Hamidou F."/>
            <person name="Sanogo M.D."/>
            <person name="Zwaenepoel A."/>
            <person name="Wallace J."/>
            <person name="Van De Peer Y."/>
            <person name="Van Deynze A."/>
        </authorList>
    </citation>
    <scope>NUCLEOTIDE SEQUENCE</scope>
    <source>
        <tissue evidence="15">Leaves</tissue>
    </source>
</reference>
<dbReference type="Pfam" id="PF21235">
    <property type="entry name" value="UBA_ARI1"/>
    <property type="match status" value="1"/>
</dbReference>
<dbReference type="GO" id="GO:0061630">
    <property type="term" value="F:ubiquitin protein ligase activity"/>
    <property type="evidence" value="ECO:0007669"/>
    <property type="project" value="UniProtKB-EC"/>
</dbReference>
<dbReference type="Pfam" id="PF22191">
    <property type="entry name" value="IBR_1"/>
    <property type="match status" value="1"/>
</dbReference>
<feature type="domain" description="RING-type" evidence="14">
    <location>
        <begin position="186"/>
        <end position="396"/>
    </location>
</feature>
<evidence type="ECO:0000256" key="7">
    <source>
        <dbReference type="ARBA" id="ARBA00022679"/>
    </source>
</evidence>
<evidence type="ECO:0000313" key="15">
    <source>
        <dbReference type="EMBL" id="KAF8725953.1"/>
    </source>
</evidence>
<comment type="catalytic activity">
    <reaction evidence="1">
        <text>[E2 ubiquitin-conjugating enzyme]-S-ubiquitinyl-L-cysteine + [acceptor protein]-L-lysine = [E2 ubiquitin-conjugating enzyme]-L-cysteine + [acceptor protein]-N(6)-ubiquitinyl-L-lysine.</text>
        <dbReference type="EC" id="2.3.2.31"/>
    </reaction>
</comment>
<dbReference type="Gramene" id="Dexi3B01G0012410.1">
    <property type="protein sequence ID" value="Dexi3B01G0012410.1:cds"/>
    <property type="gene ID" value="Dexi3B01G0012410"/>
</dbReference>
<dbReference type="InterPro" id="IPR013083">
    <property type="entry name" value="Znf_RING/FYVE/PHD"/>
</dbReference>
<dbReference type="InterPro" id="IPR017907">
    <property type="entry name" value="Znf_RING_CS"/>
</dbReference>
<keyword evidence="9" id="KW-0677">Repeat</keyword>
<dbReference type="AlphaFoldDB" id="A0A835F225"/>
<comment type="pathway">
    <text evidence="4">Protein modification; protein ubiquitination.</text>
</comment>
<evidence type="ECO:0000256" key="10">
    <source>
        <dbReference type="ARBA" id="ARBA00022771"/>
    </source>
</evidence>
<dbReference type="InterPro" id="IPR048962">
    <property type="entry name" value="ARIH1-like_UBL"/>
</dbReference>
<evidence type="ECO:0000256" key="6">
    <source>
        <dbReference type="ARBA" id="ARBA00012251"/>
    </source>
</evidence>
<gene>
    <name evidence="15" type="ORF">HU200_020529</name>
</gene>
<protein>
    <recommendedName>
        <fullName evidence="6">RBR-type E3 ubiquitin transferase</fullName>
        <ecNumber evidence="6">2.3.2.31</ecNumber>
    </recommendedName>
</protein>
<dbReference type="CDD" id="cd20346">
    <property type="entry name" value="BRcat_RBR_ANKIB1"/>
    <property type="match status" value="1"/>
</dbReference>
<dbReference type="GO" id="GO:0016567">
    <property type="term" value="P:protein ubiquitination"/>
    <property type="evidence" value="ECO:0007669"/>
    <property type="project" value="InterPro"/>
</dbReference>
<evidence type="ECO:0000259" key="14">
    <source>
        <dbReference type="PROSITE" id="PS51873"/>
    </source>
</evidence>
<evidence type="ECO:0000256" key="3">
    <source>
        <dbReference type="ARBA" id="ARBA00003976"/>
    </source>
</evidence>